<reference evidence="4" key="1">
    <citation type="journal article" date="2016" name="Nat. Genet.">
        <title>A high-quality carrot genome assembly provides new insights into carotenoid accumulation and asterid genome evolution.</title>
        <authorList>
            <person name="Iorizzo M."/>
            <person name="Ellison S."/>
            <person name="Senalik D."/>
            <person name="Zeng P."/>
            <person name="Satapoomin P."/>
            <person name="Huang J."/>
            <person name="Bowman M."/>
            <person name="Iovene M."/>
            <person name="Sanseverino W."/>
            <person name="Cavagnaro P."/>
            <person name="Yildiz M."/>
            <person name="Macko-Podgorni A."/>
            <person name="Moranska E."/>
            <person name="Grzebelus E."/>
            <person name="Grzebelus D."/>
            <person name="Ashrafi H."/>
            <person name="Zheng Z."/>
            <person name="Cheng S."/>
            <person name="Spooner D."/>
            <person name="Van Deynze A."/>
            <person name="Simon P."/>
        </authorList>
    </citation>
    <scope>NUCLEOTIDE SEQUENCE [LARGE SCALE GENOMIC DNA]</scope>
    <source>
        <tissue evidence="4">Leaf</tissue>
    </source>
</reference>
<proteinExistence type="predicted"/>
<protein>
    <recommendedName>
        <fullName evidence="3">RRM domain-containing protein</fullName>
    </recommendedName>
</protein>
<dbReference type="Gramene" id="KZN08153">
    <property type="protein sequence ID" value="KZN08153"/>
    <property type="gene ID" value="DCAR_000822"/>
</dbReference>
<accession>A0A162AZR6</accession>
<dbReference type="SMART" id="SM00360">
    <property type="entry name" value="RRM"/>
    <property type="match status" value="1"/>
</dbReference>
<evidence type="ECO:0000313" key="5">
    <source>
        <dbReference type="EMBL" id="WOG81485.1"/>
    </source>
</evidence>
<dbReference type="Gene3D" id="3.30.70.330">
    <property type="match status" value="1"/>
</dbReference>
<dbReference type="AlphaFoldDB" id="A0A162AZR6"/>
<dbReference type="EMBL" id="CP093343">
    <property type="protein sequence ID" value="WOG81485.1"/>
    <property type="molecule type" value="Genomic_DNA"/>
</dbReference>
<dbReference type="SUPFAM" id="SSF54928">
    <property type="entry name" value="RNA-binding domain, RBD"/>
    <property type="match status" value="1"/>
</dbReference>
<organism evidence="4">
    <name type="scientific">Daucus carota subsp. sativus</name>
    <name type="common">Carrot</name>
    <dbReference type="NCBI Taxonomy" id="79200"/>
    <lineage>
        <taxon>Eukaryota</taxon>
        <taxon>Viridiplantae</taxon>
        <taxon>Streptophyta</taxon>
        <taxon>Embryophyta</taxon>
        <taxon>Tracheophyta</taxon>
        <taxon>Spermatophyta</taxon>
        <taxon>Magnoliopsida</taxon>
        <taxon>eudicotyledons</taxon>
        <taxon>Gunneridae</taxon>
        <taxon>Pentapetalae</taxon>
        <taxon>asterids</taxon>
        <taxon>campanulids</taxon>
        <taxon>Apiales</taxon>
        <taxon>Apiaceae</taxon>
        <taxon>Apioideae</taxon>
        <taxon>Scandiceae</taxon>
        <taxon>Daucinae</taxon>
        <taxon>Daucus</taxon>
        <taxon>Daucus sect. Daucus</taxon>
    </lineage>
</organism>
<evidence type="ECO:0000256" key="2">
    <source>
        <dbReference type="SAM" id="MobiDB-lite"/>
    </source>
</evidence>
<gene>
    <name evidence="4" type="ORF">DCAR_000822</name>
    <name evidence="5" type="ORF">DCAR_0100634</name>
</gene>
<evidence type="ECO:0000313" key="6">
    <source>
        <dbReference type="Proteomes" id="UP000077755"/>
    </source>
</evidence>
<dbReference type="Pfam" id="PF00076">
    <property type="entry name" value="RRM_1"/>
    <property type="match status" value="1"/>
</dbReference>
<dbReference type="CDD" id="cd00590">
    <property type="entry name" value="RRM_SF"/>
    <property type="match status" value="1"/>
</dbReference>
<dbReference type="Proteomes" id="UP000077755">
    <property type="component" value="Chromosome 1"/>
</dbReference>
<feature type="domain" description="RRM" evidence="3">
    <location>
        <begin position="80"/>
        <end position="157"/>
    </location>
</feature>
<evidence type="ECO:0000259" key="3">
    <source>
        <dbReference type="PROSITE" id="PS50102"/>
    </source>
</evidence>
<dbReference type="EMBL" id="LNRQ01000001">
    <property type="protein sequence ID" value="KZN08153.1"/>
    <property type="molecule type" value="Genomic_DNA"/>
</dbReference>
<dbReference type="InterPro" id="IPR035979">
    <property type="entry name" value="RBD_domain_sf"/>
</dbReference>
<keyword evidence="1" id="KW-0694">RNA-binding</keyword>
<keyword evidence="6" id="KW-1185">Reference proteome</keyword>
<evidence type="ECO:0000256" key="1">
    <source>
        <dbReference type="PROSITE-ProRule" id="PRU00176"/>
    </source>
</evidence>
<feature type="compositionally biased region" description="Basic and acidic residues" evidence="2">
    <location>
        <begin position="388"/>
        <end position="403"/>
    </location>
</feature>
<evidence type="ECO:0000313" key="4">
    <source>
        <dbReference type="EMBL" id="KZN08153.1"/>
    </source>
</evidence>
<reference evidence="5" key="2">
    <citation type="submission" date="2022-03" db="EMBL/GenBank/DDBJ databases">
        <title>Draft title - Genomic analysis of global carrot germplasm unveils the trajectory of domestication and the origin of high carotenoid orange carrot.</title>
        <authorList>
            <person name="Iorizzo M."/>
            <person name="Ellison S."/>
            <person name="Senalik D."/>
            <person name="Macko-Podgorni A."/>
            <person name="Grzebelus D."/>
            <person name="Bostan H."/>
            <person name="Rolling W."/>
            <person name="Curaba J."/>
            <person name="Simon P."/>
        </authorList>
    </citation>
    <scope>NUCLEOTIDE SEQUENCE</scope>
    <source>
        <tissue evidence="5">Leaf</tissue>
    </source>
</reference>
<sequence>MSAIDEALKQIHWRSLDEASVKSTLGKSRKTYGEVLQNQRCEEFPQQQHVQSTIEEEGWTKVTHRKKKGDMKGEKGTEVATIFLHNIPDNASGRDMWDFFQSCGEIVDIVLPKRRDVKGKRYGFIKTTSELEAGTIINNAKACKGLGRRLSMTINSPIGYKRSSGIKKELPKEQEGIKQSSGIKKEIPKEQEEFGKKMFEFTEMDVDEEVDQALKECKIGYTWFEETAEAIQEKLNDIGLSKYKVNSLSKRKFLIRKNKEESWKDLEDTDLTVWFCKLRNFEEYDSIITRVVWLECKGLPMPGWREENLKAFTSGLGKWISWTYQSDDLLDFFNPLVCVDTDIVESIKENLKVLYKGKQIMISFSEVSDSNYLKGKVCPMEFSGESSHIGKNEEHSSPFKSDSKMTQNNGNEVMEEDDTQSEVVDLNDGALVLANHNRGGKKLGTIVKNIVEISKDQTKNFNRVSSSSENHNASKVELRVQANVEGGMSMENPSSQSSLCLDVDKKLRVKSRRGRPKLARQIPRNPFDISKFKRKNVKKKGGKRGATRKSKILGDQCLQIVTTDLEGNSVKEALEILSSAEAMGLVAASNKEEVLKAIVKKLEKGEV</sequence>
<dbReference type="GO" id="GO:0003723">
    <property type="term" value="F:RNA binding"/>
    <property type="evidence" value="ECO:0007669"/>
    <property type="project" value="UniProtKB-UniRule"/>
</dbReference>
<dbReference type="PROSITE" id="PS50102">
    <property type="entry name" value="RRM"/>
    <property type="match status" value="1"/>
</dbReference>
<name>A0A162AZR6_DAUCS</name>
<dbReference type="InterPro" id="IPR000504">
    <property type="entry name" value="RRM_dom"/>
</dbReference>
<dbReference type="InterPro" id="IPR012677">
    <property type="entry name" value="Nucleotide-bd_a/b_plait_sf"/>
</dbReference>
<feature type="region of interest" description="Disordered" evidence="2">
    <location>
        <begin position="384"/>
        <end position="419"/>
    </location>
</feature>